<protein>
    <submittedName>
        <fullName evidence="1">Uncharacterized protein</fullName>
    </submittedName>
</protein>
<dbReference type="AlphaFoldDB" id="A0AAE1YGK7"/>
<accession>A0AAE1YGK7</accession>
<evidence type="ECO:0000313" key="1">
    <source>
        <dbReference type="EMBL" id="KAK4429668.1"/>
    </source>
</evidence>
<organism evidence="1 2">
    <name type="scientific">Sesamum alatum</name>
    <dbReference type="NCBI Taxonomy" id="300844"/>
    <lineage>
        <taxon>Eukaryota</taxon>
        <taxon>Viridiplantae</taxon>
        <taxon>Streptophyta</taxon>
        <taxon>Embryophyta</taxon>
        <taxon>Tracheophyta</taxon>
        <taxon>Spermatophyta</taxon>
        <taxon>Magnoliopsida</taxon>
        <taxon>eudicotyledons</taxon>
        <taxon>Gunneridae</taxon>
        <taxon>Pentapetalae</taxon>
        <taxon>asterids</taxon>
        <taxon>lamiids</taxon>
        <taxon>Lamiales</taxon>
        <taxon>Pedaliaceae</taxon>
        <taxon>Sesamum</taxon>
    </lineage>
</organism>
<proteinExistence type="predicted"/>
<gene>
    <name evidence="1" type="ORF">Salat_1267400</name>
</gene>
<dbReference type="Proteomes" id="UP001293254">
    <property type="component" value="Unassembled WGS sequence"/>
</dbReference>
<name>A0AAE1YGK7_9LAMI</name>
<evidence type="ECO:0000313" key="2">
    <source>
        <dbReference type="Proteomes" id="UP001293254"/>
    </source>
</evidence>
<sequence length="135" mass="15243">MVWDCSFTSFIEPLLLHSLPQQFEESLILQKVLTEGPSSFFRAAERGCVSTHHKPPIMSGAGAAIAQPIFQASSERNVSPKHSRGDSPLIHCRGSVKQWRCDHFKSELVINFTRENQYVVLDDRQLDAFDKFLPG</sequence>
<dbReference type="EMBL" id="JACGWO010000004">
    <property type="protein sequence ID" value="KAK4429668.1"/>
    <property type="molecule type" value="Genomic_DNA"/>
</dbReference>
<reference evidence="1" key="2">
    <citation type="journal article" date="2024" name="Plant">
        <title>Genomic evolution and insights into agronomic trait innovations of Sesamum species.</title>
        <authorList>
            <person name="Miao H."/>
            <person name="Wang L."/>
            <person name="Qu L."/>
            <person name="Liu H."/>
            <person name="Sun Y."/>
            <person name="Le M."/>
            <person name="Wang Q."/>
            <person name="Wei S."/>
            <person name="Zheng Y."/>
            <person name="Lin W."/>
            <person name="Duan Y."/>
            <person name="Cao H."/>
            <person name="Xiong S."/>
            <person name="Wang X."/>
            <person name="Wei L."/>
            <person name="Li C."/>
            <person name="Ma Q."/>
            <person name="Ju M."/>
            <person name="Zhao R."/>
            <person name="Li G."/>
            <person name="Mu C."/>
            <person name="Tian Q."/>
            <person name="Mei H."/>
            <person name="Zhang T."/>
            <person name="Gao T."/>
            <person name="Zhang H."/>
        </authorList>
    </citation>
    <scope>NUCLEOTIDE SEQUENCE</scope>
    <source>
        <strain evidence="1">3651</strain>
    </source>
</reference>
<reference evidence="1" key="1">
    <citation type="submission" date="2020-06" db="EMBL/GenBank/DDBJ databases">
        <authorList>
            <person name="Li T."/>
            <person name="Hu X."/>
            <person name="Zhang T."/>
            <person name="Song X."/>
            <person name="Zhang H."/>
            <person name="Dai N."/>
            <person name="Sheng W."/>
            <person name="Hou X."/>
            <person name="Wei L."/>
        </authorList>
    </citation>
    <scope>NUCLEOTIDE SEQUENCE</scope>
    <source>
        <strain evidence="1">3651</strain>
        <tissue evidence="1">Leaf</tissue>
    </source>
</reference>
<keyword evidence="2" id="KW-1185">Reference proteome</keyword>
<comment type="caution">
    <text evidence="1">The sequence shown here is derived from an EMBL/GenBank/DDBJ whole genome shotgun (WGS) entry which is preliminary data.</text>
</comment>